<dbReference type="Proteomes" id="UP000285712">
    <property type="component" value="Unassembled WGS sequence"/>
</dbReference>
<accession>A0A3R7A7Z1</accession>
<evidence type="ECO:0000259" key="6">
    <source>
        <dbReference type="SMART" id="SM00415"/>
    </source>
</evidence>
<dbReference type="FunFam" id="1.10.10.10:FF:000286">
    <property type="entry name" value="Heat shock transcription factor"/>
    <property type="match status" value="1"/>
</dbReference>
<comment type="caution">
    <text evidence="7">The sequence shown here is derived from an EMBL/GenBank/DDBJ whole genome shotgun (WGS) entry which is preliminary data.</text>
</comment>
<evidence type="ECO:0000313" key="7">
    <source>
        <dbReference type="EMBL" id="RHY88396.1"/>
    </source>
</evidence>
<evidence type="ECO:0000256" key="5">
    <source>
        <dbReference type="SAM" id="MobiDB-lite"/>
    </source>
</evidence>
<dbReference type="Pfam" id="PF00447">
    <property type="entry name" value="HSF_DNA-bind"/>
    <property type="match status" value="1"/>
</dbReference>
<feature type="domain" description="HSF-type DNA-binding" evidence="6">
    <location>
        <begin position="13"/>
        <end position="108"/>
    </location>
</feature>
<evidence type="ECO:0000256" key="4">
    <source>
        <dbReference type="RuleBase" id="RU004020"/>
    </source>
</evidence>
<dbReference type="Proteomes" id="UP000285430">
    <property type="component" value="Unassembled WGS sequence"/>
</dbReference>
<dbReference type="Gene3D" id="1.10.10.10">
    <property type="entry name" value="Winged helix-like DNA-binding domain superfamily/Winged helix DNA-binding domain"/>
    <property type="match status" value="1"/>
</dbReference>
<evidence type="ECO:0000313" key="9">
    <source>
        <dbReference type="Proteomes" id="UP000285430"/>
    </source>
</evidence>
<dbReference type="GO" id="GO:0005634">
    <property type="term" value="C:nucleus"/>
    <property type="evidence" value="ECO:0007669"/>
    <property type="project" value="UniProtKB-SubCell"/>
</dbReference>
<reference evidence="9 10" key="1">
    <citation type="submission" date="2018-08" db="EMBL/GenBank/DDBJ databases">
        <title>Aphanomyces genome sequencing and annotation.</title>
        <authorList>
            <person name="Minardi D."/>
            <person name="Oidtmann B."/>
            <person name="Van Der Giezen M."/>
            <person name="Studholme D.J."/>
        </authorList>
    </citation>
    <scope>NUCLEOTIDE SEQUENCE [LARGE SCALE GENOMIC DNA]</scope>
    <source>
        <strain evidence="8 9">Da</strain>
        <strain evidence="7 10">Sv</strain>
    </source>
</reference>
<feature type="region of interest" description="Disordered" evidence="5">
    <location>
        <begin position="164"/>
        <end position="188"/>
    </location>
</feature>
<sequence length="237" mass="26527">MTLDPAPLAAVDAVPSFVQSLHSMLQLEDATIIRWTPDGHAFEILDQRLLAARILHRYFRHTKYASFQRQLNYFGFRKWPKQKAAICTYSQLHFSRDNPADLHRIKRRVKAGANEPIIHTAAAAVDDDTRIPVSVSTSTQSTLATCIPLLKHISTMASSHTMMPEPDGMSSSGHGLVNAEPPQEHASPQMLPLSSPCMDEAPMSWHSALWSSTWLSDFDPQEVERGMGDVRLWLDSL</sequence>
<dbReference type="EMBL" id="QUTH01004633">
    <property type="protein sequence ID" value="RHZ12878.1"/>
    <property type="molecule type" value="Genomic_DNA"/>
</dbReference>
<dbReference type="AlphaFoldDB" id="A0A3R7A7Z1"/>
<protein>
    <recommendedName>
        <fullName evidence="6">HSF-type DNA-binding domain-containing protein</fullName>
    </recommendedName>
</protein>
<keyword evidence="2" id="KW-0238">DNA-binding</keyword>
<dbReference type="InterPro" id="IPR036390">
    <property type="entry name" value="WH_DNA-bd_sf"/>
</dbReference>
<comment type="subcellular location">
    <subcellularLocation>
        <location evidence="1">Nucleus</location>
    </subcellularLocation>
</comment>
<dbReference type="GO" id="GO:0003700">
    <property type="term" value="F:DNA-binding transcription factor activity"/>
    <property type="evidence" value="ECO:0007669"/>
    <property type="project" value="InterPro"/>
</dbReference>
<dbReference type="GO" id="GO:0043565">
    <property type="term" value="F:sequence-specific DNA binding"/>
    <property type="evidence" value="ECO:0007669"/>
    <property type="project" value="InterPro"/>
</dbReference>
<evidence type="ECO:0000313" key="10">
    <source>
        <dbReference type="Proteomes" id="UP000285712"/>
    </source>
</evidence>
<evidence type="ECO:0000256" key="3">
    <source>
        <dbReference type="ARBA" id="ARBA00023242"/>
    </source>
</evidence>
<dbReference type="PANTHER" id="PTHR10015">
    <property type="entry name" value="HEAT SHOCK TRANSCRIPTION FACTOR"/>
    <property type="match status" value="1"/>
</dbReference>
<comment type="similarity">
    <text evidence="4">Belongs to the HSF family.</text>
</comment>
<keyword evidence="3" id="KW-0539">Nucleus</keyword>
<gene>
    <name evidence="7" type="ORF">DYB35_008392</name>
    <name evidence="8" type="ORF">DYB37_001784</name>
</gene>
<evidence type="ECO:0000256" key="1">
    <source>
        <dbReference type="ARBA" id="ARBA00004123"/>
    </source>
</evidence>
<dbReference type="InterPro" id="IPR036388">
    <property type="entry name" value="WH-like_DNA-bd_sf"/>
</dbReference>
<dbReference type="SUPFAM" id="SSF46785">
    <property type="entry name" value="Winged helix' DNA-binding domain"/>
    <property type="match status" value="1"/>
</dbReference>
<name>A0A3R7A7Z1_APHAT</name>
<dbReference type="SMART" id="SM00415">
    <property type="entry name" value="HSF"/>
    <property type="match status" value="1"/>
</dbReference>
<dbReference type="VEuPathDB" id="FungiDB:H257_09249"/>
<proteinExistence type="inferred from homology"/>
<dbReference type="PANTHER" id="PTHR10015:SF427">
    <property type="entry name" value="HEAT SHOCK FACTOR PROTEIN"/>
    <property type="match status" value="1"/>
</dbReference>
<evidence type="ECO:0000313" key="8">
    <source>
        <dbReference type="EMBL" id="RHZ12878.1"/>
    </source>
</evidence>
<organism evidence="7 10">
    <name type="scientific">Aphanomyces astaci</name>
    <name type="common">Crayfish plague agent</name>
    <dbReference type="NCBI Taxonomy" id="112090"/>
    <lineage>
        <taxon>Eukaryota</taxon>
        <taxon>Sar</taxon>
        <taxon>Stramenopiles</taxon>
        <taxon>Oomycota</taxon>
        <taxon>Saprolegniomycetes</taxon>
        <taxon>Saprolegniales</taxon>
        <taxon>Verrucalvaceae</taxon>
        <taxon>Aphanomyces</taxon>
    </lineage>
</organism>
<evidence type="ECO:0000256" key="2">
    <source>
        <dbReference type="ARBA" id="ARBA00023125"/>
    </source>
</evidence>
<dbReference type="EMBL" id="QUTG01004357">
    <property type="protein sequence ID" value="RHY88396.1"/>
    <property type="molecule type" value="Genomic_DNA"/>
</dbReference>
<dbReference type="InterPro" id="IPR000232">
    <property type="entry name" value="HSF_DNA-bd"/>
</dbReference>